<dbReference type="Pfam" id="PF25828">
    <property type="entry name" value="CC_Cfap43"/>
    <property type="match status" value="4"/>
</dbReference>
<keyword evidence="5 10" id="KW-0175">Coiled coil</keyword>
<gene>
    <name evidence="12" type="ORF">BLNAU_2174</name>
</gene>
<feature type="coiled-coil region" evidence="10">
    <location>
        <begin position="2210"/>
        <end position="2237"/>
    </location>
</feature>
<feature type="compositionally biased region" description="Basic and acidic residues" evidence="11">
    <location>
        <begin position="614"/>
        <end position="638"/>
    </location>
</feature>
<dbReference type="InterPro" id="IPR015943">
    <property type="entry name" value="WD40/YVTN_repeat-like_dom_sf"/>
</dbReference>
<protein>
    <recommendedName>
        <fullName evidence="9">Cilia- and flagella-associated protein 43</fullName>
    </recommendedName>
</protein>
<keyword evidence="4" id="KW-0677">Repeat</keyword>
<keyword evidence="3" id="KW-0853">WD repeat</keyword>
<evidence type="ECO:0000256" key="4">
    <source>
        <dbReference type="ARBA" id="ARBA00022737"/>
    </source>
</evidence>
<proteinExistence type="inferred from homology"/>
<feature type="coiled-coil region" evidence="10">
    <location>
        <begin position="1839"/>
        <end position="1866"/>
    </location>
</feature>
<keyword evidence="13" id="KW-1185">Reference proteome</keyword>
<feature type="compositionally biased region" description="Basic and acidic residues" evidence="11">
    <location>
        <begin position="1601"/>
        <end position="1614"/>
    </location>
</feature>
<keyword evidence="12" id="KW-0969">Cilium</keyword>
<feature type="coiled-coil region" evidence="10">
    <location>
        <begin position="1238"/>
        <end position="1272"/>
    </location>
</feature>
<evidence type="ECO:0000256" key="7">
    <source>
        <dbReference type="ARBA" id="ARBA00023273"/>
    </source>
</evidence>
<feature type="region of interest" description="Disordered" evidence="11">
    <location>
        <begin position="1601"/>
        <end position="1625"/>
    </location>
</feature>
<feature type="compositionally biased region" description="Basic and acidic residues" evidence="11">
    <location>
        <begin position="1471"/>
        <end position="1488"/>
    </location>
</feature>
<feature type="region of interest" description="Disordered" evidence="11">
    <location>
        <begin position="704"/>
        <end position="724"/>
    </location>
</feature>
<keyword evidence="6" id="KW-0206">Cytoskeleton</keyword>
<evidence type="ECO:0000256" key="3">
    <source>
        <dbReference type="ARBA" id="ARBA00022574"/>
    </source>
</evidence>
<dbReference type="Pfam" id="PF00400">
    <property type="entry name" value="WD40"/>
    <property type="match status" value="1"/>
</dbReference>
<feature type="compositionally biased region" description="Pro residues" evidence="11">
    <location>
        <begin position="801"/>
        <end position="811"/>
    </location>
</feature>
<comment type="similarity">
    <text evidence="8">Belongs to the CFAP43 family.</text>
</comment>
<dbReference type="Gene3D" id="2.130.10.10">
    <property type="entry name" value="YVTN repeat-like/Quinoprotein amine dehydrogenase"/>
    <property type="match status" value="4"/>
</dbReference>
<evidence type="ECO:0000256" key="6">
    <source>
        <dbReference type="ARBA" id="ARBA00023212"/>
    </source>
</evidence>
<evidence type="ECO:0000256" key="8">
    <source>
        <dbReference type="ARBA" id="ARBA00023605"/>
    </source>
</evidence>
<comment type="caution">
    <text evidence="12">The sequence shown here is derived from an EMBL/GenBank/DDBJ whole genome shotgun (WGS) entry which is preliminary data.</text>
</comment>
<keyword evidence="7" id="KW-0966">Cell projection</keyword>
<dbReference type="SUPFAM" id="SSF50978">
    <property type="entry name" value="WD40 repeat-like"/>
    <property type="match status" value="1"/>
</dbReference>
<dbReference type="PANTHER" id="PTHR14885">
    <property type="entry name" value="CILIA- AND FLAGELLA-ASSOCIATED PROTEIN 43-RELATED"/>
    <property type="match status" value="1"/>
</dbReference>
<dbReference type="InterPro" id="IPR001680">
    <property type="entry name" value="WD40_rpt"/>
</dbReference>
<organism evidence="12 13">
    <name type="scientific">Blattamonas nauphoetae</name>
    <dbReference type="NCBI Taxonomy" id="2049346"/>
    <lineage>
        <taxon>Eukaryota</taxon>
        <taxon>Metamonada</taxon>
        <taxon>Preaxostyla</taxon>
        <taxon>Oxymonadida</taxon>
        <taxon>Blattamonas</taxon>
    </lineage>
</organism>
<comment type="subcellular location">
    <subcellularLocation>
        <location evidence="1">Cytoplasm</location>
        <location evidence="1">Cytoskeleton</location>
        <location evidence="1">Cilium axoneme</location>
    </subcellularLocation>
</comment>
<feature type="region of interest" description="Disordered" evidence="11">
    <location>
        <begin position="775"/>
        <end position="811"/>
    </location>
</feature>
<feature type="region of interest" description="Disordered" evidence="11">
    <location>
        <begin position="157"/>
        <end position="179"/>
    </location>
</feature>
<dbReference type="PANTHER" id="PTHR14885:SF1">
    <property type="entry name" value="CILIA- AND FLAGELLA-ASSOCIATED PROTEIN 43"/>
    <property type="match status" value="1"/>
</dbReference>
<accession>A0ABQ9YG46</accession>
<evidence type="ECO:0000256" key="9">
    <source>
        <dbReference type="ARBA" id="ARBA00023662"/>
    </source>
</evidence>
<feature type="coiled-coil region" evidence="10">
    <location>
        <begin position="2040"/>
        <end position="2074"/>
    </location>
</feature>
<evidence type="ECO:0000256" key="5">
    <source>
        <dbReference type="ARBA" id="ARBA00023054"/>
    </source>
</evidence>
<keyword evidence="12" id="KW-0282">Flagellum</keyword>
<evidence type="ECO:0000256" key="1">
    <source>
        <dbReference type="ARBA" id="ARBA00004430"/>
    </source>
</evidence>
<dbReference type="SMART" id="SM00320">
    <property type="entry name" value="WD40"/>
    <property type="match status" value="7"/>
</dbReference>
<feature type="region of interest" description="Disordered" evidence="11">
    <location>
        <begin position="960"/>
        <end position="980"/>
    </location>
</feature>
<dbReference type="Proteomes" id="UP001281761">
    <property type="component" value="Unassembled WGS sequence"/>
</dbReference>
<feature type="region of interest" description="Disordered" evidence="11">
    <location>
        <begin position="1466"/>
        <end position="1488"/>
    </location>
</feature>
<evidence type="ECO:0000256" key="2">
    <source>
        <dbReference type="ARBA" id="ARBA00022490"/>
    </source>
</evidence>
<dbReference type="InterPro" id="IPR036322">
    <property type="entry name" value="WD40_repeat_dom_sf"/>
</dbReference>
<feature type="region of interest" description="Disordered" evidence="11">
    <location>
        <begin position="383"/>
        <end position="402"/>
    </location>
</feature>
<feature type="compositionally biased region" description="Basic and acidic residues" evidence="11">
    <location>
        <begin position="704"/>
        <end position="716"/>
    </location>
</feature>
<feature type="compositionally biased region" description="Basic and acidic residues" evidence="11">
    <location>
        <begin position="782"/>
        <end position="794"/>
    </location>
</feature>
<name>A0ABQ9YG46_9EUKA</name>
<dbReference type="EMBL" id="JARBJD010000009">
    <property type="protein sequence ID" value="KAK2962741.1"/>
    <property type="molecule type" value="Genomic_DNA"/>
</dbReference>
<evidence type="ECO:0000313" key="12">
    <source>
        <dbReference type="EMBL" id="KAK2962741.1"/>
    </source>
</evidence>
<evidence type="ECO:0000313" key="13">
    <source>
        <dbReference type="Proteomes" id="UP001281761"/>
    </source>
</evidence>
<feature type="region of interest" description="Disordered" evidence="11">
    <location>
        <begin position="425"/>
        <end position="446"/>
    </location>
</feature>
<sequence>MDPAALSFSLGANSHPQFLENKLIYLAGNSVCISNIKERTRRHIWGLSFGLSTFAVSKSFFHIAVASRDANPTITIIRYKDNTVQQTLPGTPLIPFSRLAFSRDGDYLASVSAVPEAKLSVWEWNRDGEPLLCSYYLNKEFPPHKISSLSLTVDSQFEHPTSAQSQRDSGISNKPQTSNPFDVASDPPAWFDVSFDPSDPHTVCVIAPRHVFIMTFEEQELTCLMRPHVSVLPNTFADITSHAWLPHQEGLVFGTADGHILHYILPHLLEDPTISTFREVKRLTNQDSVTALIVTRFGLAAGTEKGTLMFMKLPSMKIINKVQVEEQALQTEREQNISTNDGLIEATGIISMDCDITMRILLVNTTAGSTIFIPIEDLERSIEEEEEAPIGAEEENEWDDQNHRDSMKLTWDQLKINGMWKDFGQNDDDDNESTFDTSADSPTHIRFNQDNSNVRCLKVFSRHIGGIAGGVFLTHDLFVTAGKDDGTLRVWQTHNQASHDQYLVDTRMHLNRLASQLILNNLPQDEEEKLNNIPRDKHGNIVRGAMKNYFENHHHWYDEVGNPQTVTVLAQYSKTTPLPPYQDTPYFPNPLVTILQSGTFQDKDEASAYGEKPPQTDRTDEQTERQPDTTGRGEKEGDVVTGDDDISLAEFKDAQLAYASASGLLDEEGNVVVPPDHQAPIQLRFKNQNELAAAAGIVGVNENTDRRSQGRREMHIRPQQARSPDTGCLDVKEIALIHVNSPITAITICPGSSVVAVGTEAGSVRLYDMRALLPLSQPPDITDPKESDQQKSHQPEQAISQPPPMPNSQPPQLPTLLFRIRLFTSPVVCLSYSSFGEYIAASSDDNRLYLIDGRPRHDGPKKDVSFSLFGYVNLPFPALSLDWTSNGSSSFVLVSLSNGDLLRISPPPLDSLGQGDTSGDDTGGNEIPSFLMKKSIVHIDYPADSLATLPLPIAPIQSGTPAAGQQLHGRRGQTNAQQQALQNAKNQASQKHQAMFLSTLNEHTVFALTRDKFTRAYKFPLEMEEASDSSEAAFTGFYSCLGAFGGMEKNGTSNSIALSPDGKYVACTARDGQFFLHAVSMMAEQLGYHSNDPSAAPSSSSQAIPPITVFRPHDPFIGGGSSIRFSPTSTHAISTGYDGCAYGWQMPAKTQDKNQEQPNTTIAKAADRNATLTVVTPSDIFNMALQTGQAAIQNIPLPNPPPPKDLTPENQTTMYPFANQLILNPDEEEPLFFEAKQRNQERIEIQRYSSVNNELQQQINSIRSQLQAEIDANSKASDMEKLDRMDFVIDYETRDKLKKEMDKKAREVKQDVGREEITSAIQTLRLLALCTEDMEVPDTAITGFNHTEVAPVTDLEGEEEEEAVFASLPPLSVRNFALSKIKSEDVRRMDVIRRMRRMELLSFRDYSRDSLMRNLATARDKSTEEKPGPLNLKDQFAMNSHSMPIQHALGSSFSLVQQAYGNPNSPLYISSRDRAGKQDGEEGDDDKANEHIEWTATGIDEHSGFTGDIFTDHQKLADSGQNSLTIDQTLLYHPLQLTSTQRKLTQISLIQSIIRSEREMFNSMFNKLRKEKESTIQKVTTIQKQINSIHEQLAEGDRIEAERQAEQAEEKDGVKPPTVVQTQPPPSFTEYLKLHPLETPETMCDVSEEEVAEELVKRAVAAGATINLEETLGKTTSGEGQTASGGTLDEQSKQRALMEMMDGTLQEKSEENLLTMEIPREPWMDTVPQEKWTEEQKKAMAEYNKKKEIVQKYRKSRENELQLLAENARASLYQFDQKLEQLLVKRIEFSKRIFENQLWIAKLAESILTKENLTQKEEQQIRAEHEKLSAQKRIKNKQLLQTERDIEIIKAEINHLRERLKQVDADTRTELERMSKKMFPDKQSRQEGVAHLLSLYRMKQREGMEEEDDEIIDEQRMQHHQIWMAEELLGENRIGIQIIQQLVRGDAPEELDQSPALELTEEQHFEACRLVLEDLHDPFLLNDARLAEKGMHRQLAELSPQEDAAGIVNPDDANLWSHLNDMREQRLTVDVEIDELMKHLGQLNSHKAFLQQTLKNLEESQNDLKRQQLRVSEQTRYADIDLVVLVRLLQGQVEVPPQPCLTSYGDALVIDRQEILNLNHRLRQQAQHALQLLKHAGTINKSIHWRKWDIEATKMAIEDEANTITDFHMLRVTKELQEIVRTGEDTRSKKEADQLRKKGEHLKETYMKKMDEVYRQEKILERQIRAKEQENHQLTEQIHDVTVSVKQRRKVYEIQASRSAQDDKRGSDKRMTEIMTEGKMKLQAKEQKEAIDKLTAEVERLRRKTFSTFENVRGVQFGNVDQK</sequence>
<reference evidence="12 13" key="1">
    <citation type="journal article" date="2022" name="bioRxiv">
        <title>Genomics of Preaxostyla Flagellates Illuminates Evolutionary Transitions and the Path Towards Mitochondrial Loss.</title>
        <authorList>
            <person name="Novak L.V.F."/>
            <person name="Treitli S.C."/>
            <person name="Pyrih J."/>
            <person name="Halakuc P."/>
            <person name="Pipaliya S.V."/>
            <person name="Vacek V."/>
            <person name="Brzon O."/>
            <person name="Soukal P."/>
            <person name="Eme L."/>
            <person name="Dacks J.B."/>
            <person name="Karnkowska A."/>
            <person name="Elias M."/>
            <person name="Hampl V."/>
        </authorList>
    </citation>
    <scope>NUCLEOTIDE SEQUENCE [LARGE SCALE GENOMIC DNA]</scope>
    <source>
        <strain evidence="12">NAU3</strain>
        <tissue evidence="12">Gut</tissue>
    </source>
</reference>
<keyword evidence="2" id="KW-0963">Cytoplasm</keyword>
<evidence type="ECO:0000256" key="11">
    <source>
        <dbReference type="SAM" id="MobiDB-lite"/>
    </source>
</evidence>
<dbReference type="SUPFAM" id="SSF50998">
    <property type="entry name" value="Quinoprotein alcohol dehydrogenase-like"/>
    <property type="match status" value="1"/>
</dbReference>
<feature type="compositionally biased region" description="Polar residues" evidence="11">
    <location>
        <begin position="434"/>
        <end position="446"/>
    </location>
</feature>
<feature type="region of interest" description="Disordered" evidence="11">
    <location>
        <begin position="604"/>
        <end position="641"/>
    </location>
</feature>
<feature type="compositionally biased region" description="Acidic residues" evidence="11">
    <location>
        <begin position="383"/>
        <end position="399"/>
    </location>
</feature>
<dbReference type="InterPro" id="IPR011047">
    <property type="entry name" value="Quinoprotein_ADH-like_sf"/>
</dbReference>
<evidence type="ECO:0000256" key="10">
    <source>
        <dbReference type="SAM" id="Coils"/>
    </source>
</evidence>